<dbReference type="GO" id="GO:0046872">
    <property type="term" value="F:metal ion binding"/>
    <property type="evidence" value="ECO:0007669"/>
    <property type="project" value="InterPro"/>
</dbReference>
<dbReference type="GO" id="GO:0016740">
    <property type="term" value="F:transferase activity"/>
    <property type="evidence" value="ECO:0007669"/>
    <property type="project" value="UniProtKB-KW"/>
</dbReference>
<evidence type="ECO:0000256" key="1">
    <source>
        <dbReference type="PROSITE-ProRule" id="PRU00409"/>
    </source>
</evidence>
<evidence type="ECO:0000259" key="3">
    <source>
        <dbReference type="PROSITE" id="PS50975"/>
    </source>
</evidence>
<dbReference type="SUPFAM" id="SSF56059">
    <property type="entry name" value="Glutathione synthetase ATP-binding domain-like"/>
    <property type="match status" value="1"/>
</dbReference>
<dbReference type="Gene3D" id="3.40.50.20">
    <property type="match status" value="1"/>
</dbReference>
<dbReference type="PROSITE" id="PS50975">
    <property type="entry name" value="ATP_GRASP"/>
    <property type="match status" value="1"/>
</dbReference>
<dbReference type="Pfam" id="PF08443">
    <property type="entry name" value="RimK"/>
    <property type="match status" value="1"/>
</dbReference>
<keyword evidence="1" id="KW-0547">Nucleotide-binding</keyword>
<dbReference type="EMBL" id="CP064789">
    <property type="protein sequence ID" value="QSG10472.1"/>
    <property type="molecule type" value="Genomic_DNA"/>
</dbReference>
<dbReference type="RefSeq" id="WP_229125135.1">
    <property type="nucleotide sequence ID" value="NZ_CP064789.1"/>
</dbReference>
<dbReference type="Gene3D" id="3.30.470.20">
    <property type="entry name" value="ATP-grasp fold, B domain"/>
    <property type="match status" value="1"/>
</dbReference>
<dbReference type="GO" id="GO:0016879">
    <property type="term" value="F:ligase activity, forming carbon-nitrogen bonds"/>
    <property type="evidence" value="ECO:0007669"/>
    <property type="project" value="TreeGrafter"/>
</dbReference>
<protein>
    <submittedName>
        <fullName evidence="4">Glutathione synthase/glutaminyl transferase/alpha-L-glutamate ligase</fullName>
    </submittedName>
</protein>
<name>A0A897NCU5_9EURY</name>
<keyword evidence="4" id="KW-0808">Transferase</keyword>
<dbReference type="AlphaFoldDB" id="A0A897NCU5"/>
<dbReference type="GO" id="GO:0005737">
    <property type="term" value="C:cytoplasm"/>
    <property type="evidence" value="ECO:0007669"/>
    <property type="project" value="TreeGrafter"/>
</dbReference>
<accession>A0A897NCU5</accession>
<evidence type="ECO:0000313" key="4">
    <source>
        <dbReference type="EMBL" id="QSG10472.1"/>
    </source>
</evidence>
<dbReference type="InterPro" id="IPR008503">
    <property type="entry name" value="Asp_endopeptidase"/>
</dbReference>
<dbReference type="GO" id="GO:0005524">
    <property type="term" value="F:ATP binding"/>
    <property type="evidence" value="ECO:0007669"/>
    <property type="project" value="UniProtKB-UniRule"/>
</dbReference>
<gene>
    <name evidence="4" type="primary">rimK</name>
    <name evidence="4" type="ORF">HSBGL_0026</name>
</gene>
<sequence length="454" mass="47968">MTASTPVTVGVLSLHNSKETKAICNAVEALGHEPAWLRRENTEVEVSHGEVTLRPDVDVVVNRLLLSKSTEPCEELGLARTVAQLRPTLNDPAATLTAIHKVATAAALARADIPVPDALLALESERLNARLAATGTEAVYKTAIGTNGGGTWKVGPGERVNARVGNRYAFLQSLIERDPGDRARDLRVYVVGDRVVGSMFRYAPENDWRTNVALGGEVEDAGEVIPESVRDIALRATDTVGLDYAGVDLVEGEDGWLVLEVNPTAGFKGLYEATGNSPAPYIAAHAVEAAGGAVADDRVAELATVLDDSVPDCRPSAAPTSAREPQSIGYIEDVIVSGTGGSETVLAKSDTGATRTSIDTGLAAEIGAGPIKSITRVKSGSQKVSKSRPVVDLVVAVGGSRHTVTASVEDRSHMQYPVLLGRDILQHYRVDVSRRADADGEDENDEEEEASAEE</sequence>
<proteinExistence type="predicted"/>
<dbReference type="Pfam" id="PF05618">
    <property type="entry name" value="Zn_protease"/>
    <property type="match status" value="1"/>
</dbReference>
<dbReference type="InterPro" id="IPR011761">
    <property type="entry name" value="ATP-grasp"/>
</dbReference>
<organism evidence="4 5">
    <name type="scientific">Halapricum desulfuricans</name>
    <dbReference type="NCBI Taxonomy" id="2841257"/>
    <lineage>
        <taxon>Archaea</taxon>
        <taxon>Methanobacteriati</taxon>
        <taxon>Methanobacteriota</taxon>
        <taxon>Stenosarchaea group</taxon>
        <taxon>Halobacteria</taxon>
        <taxon>Halobacteriales</taxon>
        <taxon>Haloarculaceae</taxon>
        <taxon>Halapricum</taxon>
    </lineage>
</organism>
<dbReference type="SUPFAM" id="SSF50630">
    <property type="entry name" value="Acid proteases"/>
    <property type="match status" value="1"/>
</dbReference>
<dbReference type="Gene3D" id="2.40.70.10">
    <property type="entry name" value="Acid Proteases"/>
    <property type="match status" value="1"/>
</dbReference>
<keyword evidence="1" id="KW-0067">ATP-binding</keyword>
<dbReference type="InterPro" id="IPR013651">
    <property type="entry name" value="ATP-grasp_RimK-type"/>
</dbReference>
<dbReference type="PANTHER" id="PTHR21621">
    <property type="entry name" value="RIBOSOMAL PROTEIN S6 MODIFICATION PROTEIN"/>
    <property type="match status" value="1"/>
</dbReference>
<dbReference type="GeneID" id="68859562"/>
<feature type="region of interest" description="Disordered" evidence="2">
    <location>
        <begin position="434"/>
        <end position="454"/>
    </location>
</feature>
<dbReference type="PANTHER" id="PTHR21621:SF0">
    <property type="entry name" value="BETA-CITRYLGLUTAMATE SYNTHASE B-RELATED"/>
    <property type="match status" value="1"/>
</dbReference>
<dbReference type="Proteomes" id="UP000663305">
    <property type="component" value="Chromosome"/>
</dbReference>
<dbReference type="InterPro" id="IPR021109">
    <property type="entry name" value="Peptidase_aspartic_dom_sf"/>
</dbReference>
<evidence type="ECO:0000313" key="5">
    <source>
        <dbReference type="Proteomes" id="UP000663305"/>
    </source>
</evidence>
<feature type="domain" description="ATP-grasp" evidence="3">
    <location>
        <begin position="105"/>
        <end position="287"/>
    </location>
</feature>
<reference evidence="4" key="1">
    <citation type="submission" date="2020-11" db="EMBL/GenBank/DDBJ databases">
        <title>Carbohydrate-dependent, anaerobic sulfur respiration: A novel catabolism in halophilic archaea.</title>
        <authorList>
            <person name="Sorokin D.Y."/>
            <person name="Messina E."/>
            <person name="Smedile F."/>
            <person name="La Cono V."/>
            <person name="Hallsworth J.E."/>
            <person name="Yakimov M.M."/>
        </authorList>
    </citation>
    <scope>NUCLEOTIDE SEQUENCE</scope>
    <source>
        <strain evidence="4">HSR-Bgl</strain>
    </source>
</reference>
<evidence type="ECO:0000256" key="2">
    <source>
        <dbReference type="SAM" id="MobiDB-lite"/>
    </source>
</evidence>
<feature type="compositionally biased region" description="Acidic residues" evidence="2">
    <location>
        <begin position="439"/>
        <end position="454"/>
    </location>
</feature>
<keyword evidence="4" id="KW-0436">Ligase</keyword>